<dbReference type="EC" id="2.7.11.1" evidence="1"/>
<keyword evidence="11" id="KW-0812">Transmembrane</keyword>
<dbReference type="PROSITE" id="PS50011">
    <property type="entry name" value="PROTEIN_KINASE_DOM"/>
    <property type="match status" value="1"/>
</dbReference>
<sequence>MLSRFTLGGLLGSGASASVFLATDTFTGDAVAVKVLHPRMAARPKQASRFVDEAIRMQGIEHINITRVIAWGKSVEGEEPATWIAYEVAPGISLVEYVEIFGPLAPAEAATLTRGVLAGLGAFHNAGLVHRDVSPQNVMIDTASSSKFATADVKLIDYGLVGKAGTSTRTKSGVVGNAHFISPEQARGDGVYPSGDIYQAGAVLYFALTGLTPFAGDSPEELVQAHLDQTPPVPSAMMAHIPRELDRAVVKAMLKSPMMRYRNVDEFARSLAAIFGRDETATEVLPVSFSQLDHTKVLPAAEVHSFVDLDRTMLLASSQAETDSNQRSISKPTRGFWRNITAAAWVWPTIFGTLLIAAVVMSVISAQPGMRDVAVGSLRVGGDTSITSATPSNTADLEMLSVPPLTDMTPAQALQALEKLGLVLGQETRSDSPLAADHIISSDPAAGELVPRGSTVSLNVATGRNKVPQVTGLTSADALQQLSAAGFTVALNGDDGVPVGDPGSVVSSRVLQLKPSGGSLLRVGSTVIAVINNIPATSPVPSNSVIPSPAATVISSPAATSQP</sequence>
<evidence type="ECO:0000259" key="12">
    <source>
        <dbReference type="PROSITE" id="PS50011"/>
    </source>
</evidence>
<evidence type="ECO:0000256" key="5">
    <source>
        <dbReference type="ARBA" id="ARBA00022741"/>
    </source>
</evidence>
<dbReference type="GO" id="GO:0106310">
    <property type="term" value="F:protein serine kinase activity"/>
    <property type="evidence" value="ECO:0007669"/>
    <property type="project" value="RHEA"/>
</dbReference>
<dbReference type="Pfam" id="PF03793">
    <property type="entry name" value="PASTA"/>
    <property type="match status" value="2"/>
</dbReference>
<evidence type="ECO:0000256" key="2">
    <source>
        <dbReference type="ARBA" id="ARBA00022527"/>
    </source>
</evidence>
<dbReference type="InterPro" id="IPR005543">
    <property type="entry name" value="PASTA_dom"/>
</dbReference>
<evidence type="ECO:0000256" key="11">
    <source>
        <dbReference type="SAM" id="Phobius"/>
    </source>
</evidence>
<evidence type="ECO:0000256" key="6">
    <source>
        <dbReference type="ARBA" id="ARBA00022777"/>
    </source>
</evidence>
<feature type="domain" description="PASTA" evidence="13">
    <location>
        <begin position="396"/>
        <end position="462"/>
    </location>
</feature>
<evidence type="ECO:0000313" key="15">
    <source>
        <dbReference type="Proteomes" id="UP000246894"/>
    </source>
</evidence>
<dbReference type="SUPFAM" id="SSF56112">
    <property type="entry name" value="Protein kinase-like (PK-like)"/>
    <property type="match status" value="1"/>
</dbReference>
<keyword evidence="15" id="KW-1185">Reference proteome</keyword>
<dbReference type="Gene3D" id="3.30.10.20">
    <property type="match status" value="2"/>
</dbReference>
<dbReference type="SMART" id="SM00740">
    <property type="entry name" value="PASTA"/>
    <property type="match status" value="2"/>
</dbReference>
<evidence type="ECO:0000256" key="8">
    <source>
        <dbReference type="ARBA" id="ARBA00047899"/>
    </source>
</evidence>
<evidence type="ECO:0000256" key="9">
    <source>
        <dbReference type="ARBA" id="ARBA00048679"/>
    </source>
</evidence>
<feature type="domain" description="Protein kinase" evidence="12">
    <location>
        <begin position="5"/>
        <end position="275"/>
    </location>
</feature>
<organism evidence="14 15">
    <name type="scientific">Aurantimicrobium photophilum</name>
    <dbReference type="NCBI Taxonomy" id="1987356"/>
    <lineage>
        <taxon>Bacteria</taxon>
        <taxon>Bacillati</taxon>
        <taxon>Actinomycetota</taxon>
        <taxon>Actinomycetes</taxon>
        <taxon>Micrococcales</taxon>
        <taxon>Microbacteriaceae</taxon>
        <taxon>Aurantimicrobium</taxon>
    </lineage>
</organism>
<evidence type="ECO:0000259" key="13">
    <source>
        <dbReference type="PROSITE" id="PS51178"/>
    </source>
</evidence>
<keyword evidence="7 10" id="KW-0067">ATP-binding</keyword>
<dbReference type="RefSeq" id="WP_110234349.1">
    <property type="nucleotide sequence ID" value="NZ_CP023994.1"/>
</dbReference>
<dbReference type="EMBL" id="CP023994">
    <property type="protein sequence ID" value="AWR21990.1"/>
    <property type="molecule type" value="Genomic_DNA"/>
</dbReference>
<keyword evidence="3 14" id="KW-0808">Transferase</keyword>
<comment type="catalytic activity">
    <reaction evidence="9">
        <text>L-seryl-[protein] + ATP = O-phospho-L-seryl-[protein] + ADP + H(+)</text>
        <dbReference type="Rhea" id="RHEA:17989"/>
        <dbReference type="Rhea" id="RHEA-COMP:9863"/>
        <dbReference type="Rhea" id="RHEA-COMP:11604"/>
        <dbReference type="ChEBI" id="CHEBI:15378"/>
        <dbReference type="ChEBI" id="CHEBI:29999"/>
        <dbReference type="ChEBI" id="CHEBI:30616"/>
        <dbReference type="ChEBI" id="CHEBI:83421"/>
        <dbReference type="ChEBI" id="CHEBI:456216"/>
        <dbReference type="EC" id="2.7.11.1"/>
    </reaction>
</comment>
<dbReference type="InterPro" id="IPR000719">
    <property type="entry name" value="Prot_kinase_dom"/>
</dbReference>
<dbReference type="InterPro" id="IPR008266">
    <property type="entry name" value="Tyr_kinase_AS"/>
</dbReference>
<feature type="binding site" evidence="10">
    <location>
        <position position="34"/>
    </location>
    <ligand>
        <name>ATP</name>
        <dbReference type="ChEBI" id="CHEBI:30616"/>
    </ligand>
</feature>
<dbReference type="InterPro" id="IPR017441">
    <property type="entry name" value="Protein_kinase_ATP_BS"/>
</dbReference>
<protein>
    <recommendedName>
        <fullName evidence="1">non-specific serine/threonine protein kinase</fullName>
        <ecNumber evidence="1">2.7.11.1</ecNumber>
    </recommendedName>
</protein>
<dbReference type="InterPro" id="IPR011009">
    <property type="entry name" value="Kinase-like_dom_sf"/>
</dbReference>
<evidence type="ECO:0000256" key="10">
    <source>
        <dbReference type="PROSITE-ProRule" id="PRU10141"/>
    </source>
</evidence>
<dbReference type="CDD" id="cd14014">
    <property type="entry name" value="STKc_PknB_like"/>
    <property type="match status" value="1"/>
</dbReference>
<dbReference type="Gene3D" id="1.10.510.10">
    <property type="entry name" value="Transferase(Phosphotransferase) domain 1"/>
    <property type="match status" value="1"/>
</dbReference>
<gene>
    <name evidence="14" type="ORF">AURMO_01400</name>
</gene>
<evidence type="ECO:0000256" key="3">
    <source>
        <dbReference type="ARBA" id="ARBA00022679"/>
    </source>
</evidence>
<dbReference type="OrthoDB" id="9762169at2"/>
<keyword evidence="11" id="KW-0472">Membrane</keyword>
<dbReference type="Gene3D" id="3.30.200.20">
    <property type="entry name" value="Phosphorylase Kinase, domain 1"/>
    <property type="match status" value="1"/>
</dbReference>
<dbReference type="GO" id="GO:0004674">
    <property type="term" value="F:protein serine/threonine kinase activity"/>
    <property type="evidence" value="ECO:0007669"/>
    <property type="project" value="UniProtKB-KW"/>
</dbReference>
<dbReference type="PANTHER" id="PTHR43289">
    <property type="entry name" value="MITOGEN-ACTIVATED PROTEIN KINASE KINASE KINASE 20-RELATED"/>
    <property type="match status" value="1"/>
</dbReference>
<evidence type="ECO:0000313" key="14">
    <source>
        <dbReference type="EMBL" id="AWR21990.1"/>
    </source>
</evidence>
<evidence type="ECO:0000256" key="4">
    <source>
        <dbReference type="ARBA" id="ARBA00022737"/>
    </source>
</evidence>
<dbReference type="PROSITE" id="PS51178">
    <property type="entry name" value="PASTA"/>
    <property type="match status" value="2"/>
</dbReference>
<feature type="domain" description="PASTA" evidence="13">
    <location>
        <begin position="463"/>
        <end position="533"/>
    </location>
</feature>
<dbReference type="PANTHER" id="PTHR43289:SF6">
    <property type="entry name" value="SERINE_THREONINE-PROTEIN KINASE NEKL-3"/>
    <property type="match status" value="1"/>
</dbReference>
<keyword evidence="4" id="KW-0677">Repeat</keyword>
<dbReference type="AlphaFoldDB" id="A0A2Z3RZU6"/>
<dbReference type="KEGG" id="aum:AURMO_01400"/>
<dbReference type="Proteomes" id="UP000246894">
    <property type="component" value="Chromosome"/>
</dbReference>
<keyword evidence="5 10" id="KW-0547">Nucleotide-binding</keyword>
<accession>A0A2Z3RZU6</accession>
<evidence type="ECO:0000256" key="1">
    <source>
        <dbReference type="ARBA" id="ARBA00012513"/>
    </source>
</evidence>
<feature type="transmembrane region" description="Helical" evidence="11">
    <location>
        <begin position="344"/>
        <end position="364"/>
    </location>
</feature>
<dbReference type="GO" id="GO:0005524">
    <property type="term" value="F:ATP binding"/>
    <property type="evidence" value="ECO:0007669"/>
    <property type="project" value="UniProtKB-UniRule"/>
</dbReference>
<dbReference type="PROSITE" id="PS00107">
    <property type="entry name" value="PROTEIN_KINASE_ATP"/>
    <property type="match status" value="1"/>
</dbReference>
<keyword evidence="6 14" id="KW-0418">Kinase</keyword>
<dbReference type="CDD" id="cd06577">
    <property type="entry name" value="PASTA_pknB"/>
    <property type="match status" value="2"/>
</dbReference>
<keyword evidence="11" id="KW-1133">Transmembrane helix</keyword>
<proteinExistence type="predicted"/>
<comment type="catalytic activity">
    <reaction evidence="8">
        <text>L-threonyl-[protein] + ATP = O-phospho-L-threonyl-[protein] + ADP + H(+)</text>
        <dbReference type="Rhea" id="RHEA:46608"/>
        <dbReference type="Rhea" id="RHEA-COMP:11060"/>
        <dbReference type="Rhea" id="RHEA-COMP:11605"/>
        <dbReference type="ChEBI" id="CHEBI:15378"/>
        <dbReference type="ChEBI" id="CHEBI:30013"/>
        <dbReference type="ChEBI" id="CHEBI:30616"/>
        <dbReference type="ChEBI" id="CHEBI:61977"/>
        <dbReference type="ChEBI" id="CHEBI:456216"/>
        <dbReference type="EC" id="2.7.11.1"/>
    </reaction>
</comment>
<dbReference type="Pfam" id="PF00069">
    <property type="entry name" value="Pkinase"/>
    <property type="match status" value="1"/>
</dbReference>
<dbReference type="PROSITE" id="PS00109">
    <property type="entry name" value="PROTEIN_KINASE_TYR"/>
    <property type="match status" value="1"/>
</dbReference>
<reference evidence="14 15" key="1">
    <citation type="submission" date="2017-10" db="EMBL/GenBank/DDBJ databases">
        <title>Genome of an Actinobacterium that displays light-enhanced growth.</title>
        <authorList>
            <person name="Maresca J.A."/>
            <person name="Hempel P."/>
            <person name="Shevchenko O."/>
            <person name="Miller K.J."/>
            <person name="Hahn M.W."/>
        </authorList>
    </citation>
    <scope>NUCLEOTIDE SEQUENCE [LARGE SCALE GENOMIC DNA]</scope>
    <source>
        <strain evidence="14 15">MWH-Mo1</strain>
    </source>
</reference>
<evidence type="ECO:0000256" key="7">
    <source>
        <dbReference type="ARBA" id="ARBA00022840"/>
    </source>
</evidence>
<keyword evidence="2" id="KW-0723">Serine/threonine-protein kinase</keyword>
<name>A0A2Z3RZU6_9MICO</name>